<dbReference type="PANTHER" id="PTHR46586:SF3">
    <property type="entry name" value="ANKYRIN REPEAT-CONTAINING PROTEIN"/>
    <property type="match status" value="1"/>
</dbReference>
<sequence>MDNAVRSWAIYYDREPRDAQIYMSIFLFLNANRLEGCTTIAMDYASMTGHLEIMQFLLENRREGCSTDALDRTCKNWELAEETTGPLSRDRDRRGAEAFLCEVHGILPPKPPARPPVIRRPVAGAYGEGRELGGVCHGNTSFVAEGGTESSCVLAALG</sequence>
<dbReference type="Proteomes" id="UP000269721">
    <property type="component" value="Unassembled WGS sequence"/>
</dbReference>
<gene>
    <name evidence="1" type="ORF">BDK51DRAFT_40478</name>
</gene>
<evidence type="ECO:0000313" key="1">
    <source>
        <dbReference type="EMBL" id="RKO89500.1"/>
    </source>
</evidence>
<proteinExistence type="predicted"/>
<evidence type="ECO:0008006" key="3">
    <source>
        <dbReference type="Google" id="ProtNLM"/>
    </source>
</evidence>
<dbReference type="AlphaFoldDB" id="A0A4P9WES7"/>
<name>A0A4P9WES7_9FUNG</name>
<reference evidence="2" key="1">
    <citation type="journal article" date="2018" name="Nat. Microbiol.">
        <title>Leveraging single-cell genomics to expand the fungal tree of life.</title>
        <authorList>
            <person name="Ahrendt S.R."/>
            <person name="Quandt C.A."/>
            <person name="Ciobanu D."/>
            <person name="Clum A."/>
            <person name="Salamov A."/>
            <person name="Andreopoulos B."/>
            <person name="Cheng J.F."/>
            <person name="Woyke T."/>
            <person name="Pelin A."/>
            <person name="Henrissat B."/>
            <person name="Reynolds N.K."/>
            <person name="Benny G.L."/>
            <person name="Smith M.E."/>
            <person name="James T.Y."/>
            <person name="Grigoriev I.V."/>
        </authorList>
    </citation>
    <scope>NUCLEOTIDE SEQUENCE [LARGE SCALE GENOMIC DNA]</scope>
</reference>
<organism evidence="1 2">
    <name type="scientific">Blyttiomyces helicus</name>
    <dbReference type="NCBI Taxonomy" id="388810"/>
    <lineage>
        <taxon>Eukaryota</taxon>
        <taxon>Fungi</taxon>
        <taxon>Fungi incertae sedis</taxon>
        <taxon>Chytridiomycota</taxon>
        <taxon>Chytridiomycota incertae sedis</taxon>
        <taxon>Chytridiomycetes</taxon>
        <taxon>Chytridiomycetes incertae sedis</taxon>
        <taxon>Blyttiomyces</taxon>
    </lineage>
</organism>
<dbReference type="EMBL" id="KZ996057">
    <property type="protein sequence ID" value="RKO89500.1"/>
    <property type="molecule type" value="Genomic_DNA"/>
</dbReference>
<dbReference type="PANTHER" id="PTHR46586">
    <property type="entry name" value="ANKYRIN REPEAT-CONTAINING PROTEIN"/>
    <property type="match status" value="1"/>
</dbReference>
<evidence type="ECO:0000313" key="2">
    <source>
        <dbReference type="Proteomes" id="UP000269721"/>
    </source>
</evidence>
<protein>
    <recommendedName>
        <fullName evidence="3">Ankyrin repeat-containing domain protein</fullName>
    </recommendedName>
</protein>
<dbReference type="OrthoDB" id="60283at2759"/>
<keyword evidence="2" id="KW-1185">Reference proteome</keyword>
<dbReference type="InterPro" id="IPR052050">
    <property type="entry name" value="SecEffector_AnkRepeat"/>
</dbReference>
<accession>A0A4P9WES7</accession>